<dbReference type="InterPro" id="IPR045121">
    <property type="entry name" value="CoAse"/>
</dbReference>
<dbReference type="Gene3D" id="3.90.79.10">
    <property type="entry name" value="Nucleoside Triphosphate Pyrophosphohydrolase"/>
    <property type="match status" value="1"/>
</dbReference>
<dbReference type="PANTHER" id="PTHR12992">
    <property type="entry name" value="NUDIX HYDROLASE"/>
    <property type="match status" value="1"/>
</dbReference>
<dbReference type="STRING" id="272627.CCC_00660"/>
<dbReference type="CDD" id="cd03426">
    <property type="entry name" value="NUDIX_CoAse_Nudt7"/>
    <property type="match status" value="1"/>
</dbReference>
<proteinExistence type="predicted"/>
<dbReference type="GO" id="GO:0046872">
    <property type="term" value="F:metal ion binding"/>
    <property type="evidence" value="ECO:0007669"/>
    <property type="project" value="UniProtKB-KW"/>
</dbReference>
<sequence length="181" mass="19887">MGGAIRPGDPIDDDTLTPAAVLVPLVERPEGLTVMLTKRTAHLAHHPGQISFPGGRLEPEDKGDFTTCALRETEEETGLDRHLVRLLGRLDNYATGTGFVITPLVGVIDPPFTLAPDSFEVAEVFEVPLSFVLDQANHQLQSREIKGFQRPFWALTWQDRLIWGATAGILVNLSEVLAPRE</sequence>
<dbReference type="EMBL" id="JXSL01000030">
    <property type="protein sequence ID" value="KIL97599.1"/>
    <property type="molecule type" value="Genomic_DNA"/>
</dbReference>
<keyword evidence="4 8" id="KW-0378">Hydrolase</keyword>
<reference evidence="8 9" key="1">
    <citation type="submission" date="2015-01" db="EMBL/GenBank/DDBJ databases">
        <title>Genome Sequence of Magnetospirillum magnetotacticum Strain MS-1.</title>
        <authorList>
            <person name="Marinov G.K."/>
            <person name="Smalley M.D."/>
            <person name="DeSalvo G."/>
        </authorList>
    </citation>
    <scope>NUCLEOTIDE SEQUENCE [LARGE SCALE GENOMIC DNA]</scope>
    <source>
        <strain evidence="8 9">MS-1</strain>
    </source>
</reference>
<evidence type="ECO:0000313" key="9">
    <source>
        <dbReference type="Proteomes" id="UP000031971"/>
    </source>
</evidence>
<evidence type="ECO:0000256" key="4">
    <source>
        <dbReference type="ARBA" id="ARBA00022801"/>
    </source>
</evidence>
<feature type="domain" description="Nudix hydrolase" evidence="7">
    <location>
        <begin position="16"/>
        <end position="153"/>
    </location>
</feature>
<evidence type="ECO:0000259" key="7">
    <source>
        <dbReference type="PROSITE" id="PS51462"/>
    </source>
</evidence>
<evidence type="ECO:0000256" key="2">
    <source>
        <dbReference type="ARBA" id="ARBA00001946"/>
    </source>
</evidence>
<keyword evidence="5" id="KW-0460">Magnesium</keyword>
<keyword evidence="6" id="KW-0464">Manganese</keyword>
<evidence type="ECO:0000256" key="3">
    <source>
        <dbReference type="ARBA" id="ARBA00022723"/>
    </source>
</evidence>
<dbReference type="PANTHER" id="PTHR12992:SF11">
    <property type="entry name" value="MITOCHONDRIAL COENZYME A DIPHOSPHATASE NUDT8"/>
    <property type="match status" value="1"/>
</dbReference>
<comment type="caution">
    <text evidence="8">The sequence shown here is derived from an EMBL/GenBank/DDBJ whole genome shotgun (WGS) entry which is preliminary data.</text>
</comment>
<keyword evidence="3" id="KW-0479">Metal-binding</keyword>
<dbReference type="AlphaFoldDB" id="A0A0C2YD45"/>
<keyword evidence="9" id="KW-1185">Reference proteome</keyword>
<evidence type="ECO:0000313" key="8">
    <source>
        <dbReference type="EMBL" id="KIL97599.1"/>
    </source>
</evidence>
<name>A0A0C2YD45_PARME</name>
<comment type="cofactor">
    <cofactor evidence="2">
        <name>Mg(2+)</name>
        <dbReference type="ChEBI" id="CHEBI:18420"/>
    </cofactor>
</comment>
<dbReference type="GO" id="GO:0010945">
    <property type="term" value="F:coenzyme A diphosphatase activity"/>
    <property type="evidence" value="ECO:0007669"/>
    <property type="project" value="InterPro"/>
</dbReference>
<dbReference type="Proteomes" id="UP000031971">
    <property type="component" value="Unassembled WGS sequence"/>
</dbReference>
<evidence type="ECO:0000256" key="6">
    <source>
        <dbReference type="ARBA" id="ARBA00023211"/>
    </source>
</evidence>
<comment type="cofactor">
    <cofactor evidence="1">
        <name>Mn(2+)</name>
        <dbReference type="ChEBI" id="CHEBI:29035"/>
    </cofactor>
</comment>
<dbReference type="SUPFAM" id="SSF55811">
    <property type="entry name" value="Nudix"/>
    <property type="match status" value="1"/>
</dbReference>
<protein>
    <submittedName>
        <fullName evidence="8">Putative nudix hydrolase YeaB</fullName>
    </submittedName>
</protein>
<organism evidence="8 9">
    <name type="scientific">Paramagnetospirillum magnetotacticum MS-1</name>
    <dbReference type="NCBI Taxonomy" id="272627"/>
    <lineage>
        <taxon>Bacteria</taxon>
        <taxon>Pseudomonadati</taxon>
        <taxon>Pseudomonadota</taxon>
        <taxon>Alphaproteobacteria</taxon>
        <taxon>Rhodospirillales</taxon>
        <taxon>Magnetospirillaceae</taxon>
        <taxon>Paramagnetospirillum</taxon>
    </lineage>
</organism>
<dbReference type="PROSITE" id="PS51462">
    <property type="entry name" value="NUDIX"/>
    <property type="match status" value="1"/>
</dbReference>
<accession>A0A0C2YD45</accession>
<gene>
    <name evidence="8" type="ORF">CCC_00660</name>
</gene>
<dbReference type="Pfam" id="PF00293">
    <property type="entry name" value="NUDIX"/>
    <property type="match status" value="1"/>
</dbReference>
<dbReference type="InterPro" id="IPR000086">
    <property type="entry name" value="NUDIX_hydrolase_dom"/>
</dbReference>
<dbReference type="InterPro" id="IPR015797">
    <property type="entry name" value="NUDIX_hydrolase-like_dom_sf"/>
</dbReference>
<evidence type="ECO:0000256" key="5">
    <source>
        <dbReference type="ARBA" id="ARBA00022842"/>
    </source>
</evidence>
<evidence type="ECO:0000256" key="1">
    <source>
        <dbReference type="ARBA" id="ARBA00001936"/>
    </source>
</evidence>